<keyword evidence="8 16" id="KW-0227">DNA damage</keyword>
<dbReference type="GO" id="GO:0033314">
    <property type="term" value="P:mitotic DNA replication checkpoint signaling"/>
    <property type="evidence" value="ECO:0007669"/>
    <property type="project" value="EnsemblFungi"/>
</dbReference>
<feature type="compositionally biased region" description="Basic and acidic residues" evidence="17">
    <location>
        <begin position="85"/>
        <end position="98"/>
    </location>
</feature>
<evidence type="ECO:0000313" key="19">
    <source>
        <dbReference type="EMBL" id="CDK27678.1"/>
    </source>
</evidence>
<evidence type="ECO:0000256" key="10">
    <source>
        <dbReference type="ARBA" id="ARBA00022842"/>
    </source>
</evidence>
<keyword evidence="7 16" id="KW-0255">Endonuclease</keyword>
<evidence type="ECO:0000256" key="14">
    <source>
        <dbReference type="ARBA" id="ARBA00023254"/>
    </source>
</evidence>
<dbReference type="GO" id="GO:0006308">
    <property type="term" value="P:DNA catabolic process"/>
    <property type="evidence" value="ECO:0007669"/>
    <property type="project" value="UniProtKB-UniRule"/>
</dbReference>
<dbReference type="InterPro" id="IPR011335">
    <property type="entry name" value="Restrct_endonuc-II-like"/>
</dbReference>
<dbReference type="InterPro" id="IPR047417">
    <property type="entry name" value="WHD_MUS81"/>
</dbReference>
<keyword evidence="10 16" id="KW-0460">Magnesium</keyword>
<dbReference type="GO" id="GO:0008821">
    <property type="term" value="F:crossover junction DNA endonuclease activity"/>
    <property type="evidence" value="ECO:0007669"/>
    <property type="project" value="UniProtKB-UniRule"/>
</dbReference>
<dbReference type="GO" id="GO:0000712">
    <property type="term" value="P:resolution of meiotic recombination intermediates"/>
    <property type="evidence" value="ECO:0007669"/>
    <property type="project" value="EnsemblFungi"/>
</dbReference>
<dbReference type="GO" id="GO:0048476">
    <property type="term" value="C:Holliday junction resolvase complex"/>
    <property type="evidence" value="ECO:0007669"/>
    <property type="project" value="UniProtKB-UniRule"/>
</dbReference>
<keyword evidence="12 16" id="KW-0234">DNA repair</keyword>
<evidence type="ECO:0000256" key="5">
    <source>
        <dbReference type="ARBA" id="ARBA00022722"/>
    </source>
</evidence>
<keyword evidence="9 16" id="KW-0378">Hydrolase</keyword>
<keyword evidence="20" id="KW-1185">Reference proteome</keyword>
<dbReference type="HOGENOM" id="CLU_014329_1_0_1"/>
<dbReference type="GO" id="GO:0004857">
    <property type="term" value="F:enzyme inhibitor activity"/>
    <property type="evidence" value="ECO:0007669"/>
    <property type="project" value="EnsemblFungi"/>
</dbReference>
<protein>
    <recommendedName>
        <fullName evidence="4 16">Crossover junction endonuclease MUS81</fullName>
        <ecNumber evidence="16">3.1.22.-</ecNumber>
    </recommendedName>
</protein>
<dbReference type="GO" id="GO:0000727">
    <property type="term" value="P:double-strand break repair via break-induced replication"/>
    <property type="evidence" value="ECO:0007669"/>
    <property type="project" value="UniProtKB-UniRule"/>
</dbReference>
<dbReference type="SMART" id="SM00891">
    <property type="entry name" value="ERCC4"/>
    <property type="match status" value="1"/>
</dbReference>
<feature type="domain" description="ERCC4" evidence="18">
    <location>
        <begin position="261"/>
        <end position="358"/>
    </location>
</feature>
<dbReference type="Pfam" id="PF14716">
    <property type="entry name" value="HHH_8"/>
    <property type="match status" value="1"/>
</dbReference>
<dbReference type="InterPro" id="IPR006166">
    <property type="entry name" value="ERCC4_domain"/>
</dbReference>
<dbReference type="Proteomes" id="UP000019384">
    <property type="component" value="Unassembled WGS sequence"/>
</dbReference>
<dbReference type="CDD" id="cd21036">
    <property type="entry name" value="WH_MUS81"/>
    <property type="match status" value="1"/>
</dbReference>
<dbReference type="InterPro" id="IPR033309">
    <property type="entry name" value="Mus81"/>
</dbReference>
<keyword evidence="11 16" id="KW-0233">DNA recombination</keyword>
<reference evidence="19" key="2">
    <citation type="submission" date="2014-02" db="EMBL/GenBank/DDBJ databases">
        <title>Complete DNA sequence of /Kuraishia capsulata/ illustrates novel genomic features among budding yeasts (/Saccharomycotina/).</title>
        <authorList>
            <person name="Morales L."/>
            <person name="Noel B."/>
            <person name="Porcel B."/>
            <person name="Marcet-Houben M."/>
            <person name="Hullo M-F."/>
            <person name="Sacerdot C."/>
            <person name="Tekaia F."/>
            <person name="Leh-Louis V."/>
            <person name="Despons L."/>
            <person name="Khanna V."/>
            <person name="Aury J-M."/>
            <person name="Barbe V."/>
            <person name="Couloux A."/>
            <person name="Labadie K."/>
            <person name="Pelletier E."/>
            <person name="Souciet J-L."/>
            <person name="Boekhout T."/>
            <person name="Gabaldon T."/>
            <person name="Wincker P."/>
            <person name="Dujon B."/>
        </authorList>
    </citation>
    <scope>NUCLEOTIDE SEQUENCE</scope>
    <source>
        <strain evidence="19">CBS 1993</strain>
    </source>
</reference>
<dbReference type="OrthoDB" id="5963188at2759"/>
<dbReference type="GO" id="GO:0006265">
    <property type="term" value="P:DNA topological change"/>
    <property type="evidence" value="ECO:0007669"/>
    <property type="project" value="EnsemblFungi"/>
</dbReference>
<dbReference type="FunFam" id="1.10.10.10:FF:000307">
    <property type="entry name" value="Crossover junction endonuclease MUS81"/>
    <property type="match status" value="1"/>
</dbReference>
<evidence type="ECO:0000256" key="1">
    <source>
        <dbReference type="ARBA" id="ARBA00001946"/>
    </source>
</evidence>
<evidence type="ECO:0000313" key="20">
    <source>
        <dbReference type="Proteomes" id="UP000019384"/>
    </source>
</evidence>
<evidence type="ECO:0000256" key="8">
    <source>
        <dbReference type="ARBA" id="ARBA00022763"/>
    </source>
</evidence>
<keyword evidence="6 16" id="KW-0479">Metal-binding</keyword>
<dbReference type="STRING" id="1382522.W6MN51"/>
<comment type="subcellular location">
    <subcellularLocation>
        <location evidence="2 16">Nucleus</location>
    </subcellularLocation>
</comment>
<comment type="similarity">
    <text evidence="3 16">Belongs to the XPF family.</text>
</comment>
<feature type="region of interest" description="Disordered" evidence="17">
    <location>
        <begin position="85"/>
        <end position="131"/>
    </location>
</feature>
<dbReference type="InterPro" id="IPR042530">
    <property type="entry name" value="EME1/EME2_C"/>
</dbReference>
<dbReference type="CDD" id="cd20074">
    <property type="entry name" value="XPF_nuclease_Mus81"/>
    <property type="match status" value="1"/>
</dbReference>
<evidence type="ECO:0000256" key="15">
    <source>
        <dbReference type="ARBA" id="ARBA00058015"/>
    </source>
</evidence>
<evidence type="ECO:0000256" key="4">
    <source>
        <dbReference type="ARBA" id="ARBA00017114"/>
    </source>
</evidence>
<reference evidence="19" key="1">
    <citation type="submission" date="2013-12" db="EMBL/GenBank/DDBJ databases">
        <authorList>
            <person name="Genoscope - CEA"/>
        </authorList>
    </citation>
    <scope>NUCLEOTIDE SEQUENCE</scope>
    <source>
        <strain evidence="19">CBS 1993</strain>
    </source>
</reference>
<dbReference type="AlphaFoldDB" id="W6MN51"/>
<keyword evidence="13 16" id="KW-0539">Nucleus</keyword>
<comment type="function">
    <text evidence="15 16">Interacts with EME1 to form a DNA structure-specific endonuclease with substrate preference for branched DNA structures with a 5'-end at the branch nick. Typical substrates include 3'-flap structures, D-loops, replication forks and nicked Holliday junctions. May be required in mitosis for the processing of stalled or collapsed replication fork intermediates. May be required in meiosis for the repair of meiosis-specific double strand breaks subsequent to single-end invasion (SEI).</text>
</comment>
<dbReference type="SUPFAM" id="SSF52980">
    <property type="entry name" value="Restriction endonuclease-like"/>
    <property type="match status" value="1"/>
</dbReference>
<dbReference type="RefSeq" id="XP_022459671.1">
    <property type="nucleotide sequence ID" value="XM_022602093.1"/>
</dbReference>
<dbReference type="GO" id="GO:0048257">
    <property type="term" value="F:3'-flap endonuclease activity"/>
    <property type="evidence" value="ECO:0007669"/>
    <property type="project" value="TreeGrafter"/>
</dbReference>
<dbReference type="InterPro" id="IPR010996">
    <property type="entry name" value="HHH_MUS81"/>
</dbReference>
<dbReference type="Gene3D" id="1.10.10.10">
    <property type="entry name" value="Winged helix-like DNA-binding domain superfamily/Winged helix DNA-binding domain"/>
    <property type="match status" value="1"/>
</dbReference>
<dbReference type="FunFam" id="3.40.50.10130:FF:000005">
    <property type="entry name" value="crossover junction endonuclease MUS81 isoform X1"/>
    <property type="match status" value="1"/>
</dbReference>
<keyword evidence="14" id="KW-0469">Meiosis</keyword>
<evidence type="ECO:0000256" key="16">
    <source>
        <dbReference type="RuleBase" id="RU369042"/>
    </source>
</evidence>
<dbReference type="Gene3D" id="1.10.150.670">
    <property type="entry name" value="Crossover junction endonuclease EME1, DNA-binding domain"/>
    <property type="match status" value="1"/>
</dbReference>
<evidence type="ECO:0000256" key="12">
    <source>
        <dbReference type="ARBA" id="ARBA00023204"/>
    </source>
</evidence>
<evidence type="ECO:0000256" key="2">
    <source>
        <dbReference type="ARBA" id="ARBA00004123"/>
    </source>
</evidence>
<dbReference type="PANTHER" id="PTHR13451">
    <property type="entry name" value="CLASS II CROSSOVER JUNCTION ENDONUCLEASE MUS81"/>
    <property type="match status" value="1"/>
</dbReference>
<dbReference type="Gene3D" id="1.10.150.110">
    <property type="entry name" value="DNA polymerase beta, N-terminal domain-like"/>
    <property type="match status" value="1"/>
</dbReference>
<accession>W6MN51</accession>
<dbReference type="GO" id="GO:0005634">
    <property type="term" value="C:nucleus"/>
    <property type="evidence" value="ECO:0007669"/>
    <property type="project" value="UniProtKB-SubCell"/>
</dbReference>
<gene>
    <name evidence="19" type="ORF">KUCA_T00003657001</name>
</gene>
<evidence type="ECO:0000259" key="18">
    <source>
        <dbReference type="SMART" id="SM00891"/>
    </source>
</evidence>
<keyword evidence="5 16" id="KW-0540">Nuclease</keyword>
<evidence type="ECO:0000256" key="17">
    <source>
        <dbReference type="SAM" id="MobiDB-lite"/>
    </source>
</evidence>
<dbReference type="Pfam" id="PF02732">
    <property type="entry name" value="ERCC4"/>
    <property type="match status" value="1"/>
</dbReference>
<dbReference type="GO" id="GO:0003677">
    <property type="term" value="F:DNA binding"/>
    <property type="evidence" value="ECO:0007669"/>
    <property type="project" value="UniProtKB-UniRule"/>
</dbReference>
<dbReference type="GO" id="GO:0046872">
    <property type="term" value="F:metal ion binding"/>
    <property type="evidence" value="ECO:0007669"/>
    <property type="project" value="UniProtKB-UniRule"/>
</dbReference>
<sequence>MDLPSDLKHLFLAWLEEERVKAEKFSTHLASVYSRGVDNIRASQTVFQHPKQLGSVQGVGPKTVALISARLSKYCDENGYKTVEESVKASEDKARDAAGNEEEAENPTNSKKRKPRKSDGNAMKKKTKKQYVPAKRSGGYAILITLHSFDRRRSGMTKSEIISEAAQFCESSFDPNPATGQFYSAWQSMKTLLNKELVVSNGRPARFSLTEEGSQIAETLCLEDTPKRLLKDVAPPFPILQELEVPDRPFTVWNSGDFSVVLLLDNREIKSKDNRGFFGNTLQRMGVTNETRALSIGDAVWIAKHNETGKEAILDFILERKRLDDLLMSIRDGRFLEQKSRLSRTGIDHVYYLIEEQSSRDVSFMGDSLQTAISATITNSKFHVKRTADAEETAHFLRDLTGLIVEYYKDKSLAVMQLQNLNSQSEYARRLEFHRSRLAEDTKCAHSFETLQVILSKSDMATVGEMFIRMLMAIKGVSLDKAVVIQRRYGTPLKLVDEYERYTGDGRKMLLDEFKGEVGNKKIGPVLSDKIWQVWGGV</sequence>
<dbReference type="EC" id="3.1.22.-" evidence="16"/>
<evidence type="ECO:0000256" key="11">
    <source>
        <dbReference type="ARBA" id="ARBA00023172"/>
    </source>
</evidence>
<organism evidence="19 20">
    <name type="scientific">Kuraishia capsulata CBS 1993</name>
    <dbReference type="NCBI Taxonomy" id="1382522"/>
    <lineage>
        <taxon>Eukaryota</taxon>
        <taxon>Fungi</taxon>
        <taxon>Dikarya</taxon>
        <taxon>Ascomycota</taxon>
        <taxon>Saccharomycotina</taxon>
        <taxon>Pichiomycetes</taxon>
        <taxon>Pichiales</taxon>
        <taxon>Pichiaceae</taxon>
        <taxon>Kuraishia</taxon>
    </lineage>
</organism>
<dbReference type="GO" id="GO:0031573">
    <property type="term" value="P:mitotic intra-S DNA damage checkpoint signaling"/>
    <property type="evidence" value="ECO:0007669"/>
    <property type="project" value="EnsemblFungi"/>
</dbReference>
<comment type="subunit">
    <text evidence="16">Interacts with EME1.</text>
</comment>
<evidence type="ECO:0000256" key="9">
    <source>
        <dbReference type="ARBA" id="ARBA00022801"/>
    </source>
</evidence>
<proteinExistence type="inferred from homology"/>
<name>W6MN51_9ASCO</name>
<dbReference type="InterPro" id="IPR027421">
    <property type="entry name" value="DNA_pol_lamdba_lyase_dom_sf"/>
</dbReference>
<dbReference type="InterPro" id="IPR036388">
    <property type="entry name" value="WH-like_DNA-bd_sf"/>
</dbReference>
<dbReference type="InterPro" id="IPR047416">
    <property type="entry name" value="XPF_nuclease_Mus81"/>
</dbReference>
<evidence type="ECO:0000256" key="7">
    <source>
        <dbReference type="ARBA" id="ARBA00022759"/>
    </source>
</evidence>
<dbReference type="Pfam" id="PF21136">
    <property type="entry name" value="WHD_MUS81"/>
    <property type="match status" value="1"/>
</dbReference>
<dbReference type="EMBL" id="HG793128">
    <property type="protein sequence ID" value="CDK27678.1"/>
    <property type="molecule type" value="Genomic_DNA"/>
</dbReference>
<evidence type="ECO:0000256" key="13">
    <source>
        <dbReference type="ARBA" id="ARBA00023242"/>
    </source>
</evidence>
<evidence type="ECO:0000256" key="3">
    <source>
        <dbReference type="ARBA" id="ARBA00010015"/>
    </source>
</evidence>
<dbReference type="Gene3D" id="3.40.50.10130">
    <property type="match status" value="1"/>
</dbReference>
<dbReference type="GO" id="GO:0031297">
    <property type="term" value="P:replication fork processing"/>
    <property type="evidence" value="ECO:0007669"/>
    <property type="project" value="EnsemblFungi"/>
</dbReference>
<evidence type="ECO:0000256" key="6">
    <source>
        <dbReference type="ARBA" id="ARBA00022723"/>
    </source>
</evidence>
<dbReference type="PANTHER" id="PTHR13451:SF0">
    <property type="entry name" value="CROSSOVER JUNCTION ENDONUCLEASE MUS81"/>
    <property type="match status" value="1"/>
</dbReference>
<comment type="cofactor">
    <cofactor evidence="1 16">
        <name>Mg(2+)</name>
        <dbReference type="ChEBI" id="CHEBI:18420"/>
    </cofactor>
</comment>
<dbReference type="GeneID" id="34521059"/>